<comment type="caution">
    <text evidence="11">The sequence shown here is derived from an EMBL/GenBank/DDBJ whole genome shotgun (WGS) entry which is preliminary data.</text>
</comment>
<dbReference type="Pfam" id="PF00512">
    <property type="entry name" value="HisKA"/>
    <property type="match status" value="1"/>
</dbReference>
<evidence type="ECO:0000259" key="10">
    <source>
        <dbReference type="PROSITE" id="PS50110"/>
    </source>
</evidence>
<dbReference type="InterPro" id="IPR004358">
    <property type="entry name" value="Sig_transdc_His_kin-like_C"/>
</dbReference>
<evidence type="ECO:0000256" key="7">
    <source>
        <dbReference type="SAM" id="Coils"/>
    </source>
</evidence>
<dbReference type="CDD" id="cd00082">
    <property type="entry name" value="HisKA"/>
    <property type="match status" value="1"/>
</dbReference>
<reference evidence="11" key="1">
    <citation type="submission" date="2023-06" db="EMBL/GenBank/DDBJ databases">
        <title>Genomic of Parafulvivirga corallium.</title>
        <authorList>
            <person name="Wang G."/>
        </authorList>
    </citation>
    <scope>NUCLEOTIDE SEQUENCE</scope>
    <source>
        <strain evidence="11">BMA10</strain>
    </source>
</reference>
<protein>
    <recommendedName>
        <fullName evidence="2">histidine kinase</fullName>
        <ecNumber evidence="2">2.7.13.3</ecNumber>
    </recommendedName>
</protein>
<dbReference type="InterPro" id="IPR001789">
    <property type="entry name" value="Sig_transdc_resp-reg_receiver"/>
</dbReference>
<evidence type="ECO:0000256" key="3">
    <source>
        <dbReference type="ARBA" id="ARBA00022553"/>
    </source>
</evidence>
<keyword evidence="8" id="KW-0472">Membrane</keyword>
<dbReference type="InterPro" id="IPR003594">
    <property type="entry name" value="HATPase_dom"/>
</dbReference>
<dbReference type="Proteomes" id="UP001172082">
    <property type="component" value="Unassembled WGS sequence"/>
</dbReference>
<accession>A0ABT8KGC1</accession>
<feature type="domain" description="Histidine kinase" evidence="9">
    <location>
        <begin position="180"/>
        <end position="402"/>
    </location>
</feature>
<dbReference type="SUPFAM" id="SSF55874">
    <property type="entry name" value="ATPase domain of HSP90 chaperone/DNA topoisomerase II/histidine kinase"/>
    <property type="match status" value="1"/>
</dbReference>
<sequence length="543" mass="61625">MAESAYGPKNKRNYTLFGIAFGFCFPVISLTLDIGFFQDNLDFSLNGIIQAHKLNPMHFIIDTAPLFLGIAFGIAGRHLDKFEKLNMSLKQRVKEQTQKLVTQNETLERQNEELAEREEELTAINNELEGYKRELELKVIERTKQLEENMLQLQETRDEMEHAKELAERANDAKTLFLANMSHEIRSPLNAIVGFTQLLELRSQEMKLDKEFLHFLSNIKLSGQNLSELINNILDLSKIEAGKMALSNEVINVKKLFSGIFHINKGKATEKDIEFNYDFDESIPEFIETDRTKMNQILMNLVSNAVKFTPSGKNIFMTATRENNKTLKFQVRDKGIGISEEQQDNVFKPFEQEDNTITRRFGGTGLGLTITKKMVELLNGSIDLQSTKGEGSTFTVYLPLKPAEKVLFKNEVDISGIHFASDNIVLVVEDNLLNQDLLKSLLTQLGVKTYLADNGKTGVEMAIELNPDIILMDIHMPVMDGLEATETLREIKSLKNTPIIGVSADAFMEQQRNALSKGVNDYLTKPIDFNKLMPILKKYLRAE</sequence>
<dbReference type="InterPro" id="IPR036097">
    <property type="entry name" value="HisK_dim/P_sf"/>
</dbReference>
<dbReference type="SMART" id="SM00448">
    <property type="entry name" value="REC"/>
    <property type="match status" value="1"/>
</dbReference>
<dbReference type="PANTHER" id="PTHR43047">
    <property type="entry name" value="TWO-COMPONENT HISTIDINE PROTEIN KINASE"/>
    <property type="match status" value="1"/>
</dbReference>
<dbReference type="SMART" id="SM00388">
    <property type="entry name" value="HisKA"/>
    <property type="match status" value="1"/>
</dbReference>
<dbReference type="Pfam" id="PF00072">
    <property type="entry name" value="Response_reg"/>
    <property type="match status" value="1"/>
</dbReference>
<evidence type="ECO:0000256" key="6">
    <source>
        <dbReference type="PROSITE-ProRule" id="PRU00169"/>
    </source>
</evidence>
<organism evidence="11 12">
    <name type="scientific">Splendidivirga corallicola</name>
    <dbReference type="NCBI Taxonomy" id="3051826"/>
    <lineage>
        <taxon>Bacteria</taxon>
        <taxon>Pseudomonadati</taxon>
        <taxon>Bacteroidota</taxon>
        <taxon>Cytophagia</taxon>
        <taxon>Cytophagales</taxon>
        <taxon>Splendidivirgaceae</taxon>
        <taxon>Splendidivirga</taxon>
    </lineage>
</organism>
<evidence type="ECO:0000256" key="4">
    <source>
        <dbReference type="ARBA" id="ARBA00022679"/>
    </source>
</evidence>
<evidence type="ECO:0000256" key="1">
    <source>
        <dbReference type="ARBA" id="ARBA00000085"/>
    </source>
</evidence>
<evidence type="ECO:0000259" key="9">
    <source>
        <dbReference type="PROSITE" id="PS50109"/>
    </source>
</evidence>
<feature type="modified residue" description="4-aspartylphosphate" evidence="6">
    <location>
        <position position="473"/>
    </location>
</feature>
<evidence type="ECO:0000256" key="5">
    <source>
        <dbReference type="ARBA" id="ARBA00022777"/>
    </source>
</evidence>
<dbReference type="Gene3D" id="3.30.565.10">
    <property type="entry name" value="Histidine kinase-like ATPase, C-terminal domain"/>
    <property type="match status" value="1"/>
</dbReference>
<dbReference type="EMBL" id="JAUJEA010000001">
    <property type="protein sequence ID" value="MDN5199764.1"/>
    <property type="molecule type" value="Genomic_DNA"/>
</dbReference>
<keyword evidence="5" id="KW-0418">Kinase</keyword>
<dbReference type="InterPro" id="IPR005467">
    <property type="entry name" value="His_kinase_dom"/>
</dbReference>
<dbReference type="SUPFAM" id="SSF52172">
    <property type="entry name" value="CheY-like"/>
    <property type="match status" value="1"/>
</dbReference>
<name>A0ABT8KGC1_9BACT</name>
<dbReference type="CDD" id="cd17546">
    <property type="entry name" value="REC_hyHK_CKI1_RcsC-like"/>
    <property type="match status" value="1"/>
</dbReference>
<dbReference type="SUPFAM" id="SSF47384">
    <property type="entry name" value="Homodimeric domain of signal transducing histidine kinase"/>
    <property type="match status" value="1"/>
</dbReference>
<dbReference type="PROSITE" id="PS50110">
    <property type="entry name" value="RESPONSE_REGULATORY"/>
    <property type="match status" value="1"/>
</dbReference>
<dbReference type="InterPro" id="IPR036890">
    <property type="entry name" value="HATPase_C_sf"/>
</dbReference>
<dbReference type="Gene3D" id="1.10.287.130">
    <property type="match status" value="1"/>
</dbReference>
<feature type="domain" description="Response regulatory" evidence="10">
    <location>
        <begin position="424"/>
        <end position="540"/>
    </location>
</feature>
<keyword evidence="11" id="KW-0547">Nucleotide-binding</keyword>
<dbReference type="EC" id="2.7.13.3" evidence="2"/>
<comment type="catalytic activity">
    <reaction evidence="1">
        <text>ATP + protein L-histidine = ADP + protein N-phospho-L-histidine.</text>
        <dbReference type="EC" id="2.7.13.3"/>
    </reaction>
</comment>
<dbReference type="CDD" id="cd16922">
    <property type="entry name" value="HATPase_EvgS-ArcB-TorS-like"/>
    <property type="match status" value="1"/>
</dbReference>
<evidence type="ECO:0000313" key="11">
    <source>
        <dbReference type="EMBL" id="MDN5199764.1"/>
    </source>
</evidence>
<keyword evidence="11" id="KW-0067">ATP-binding</keyword>
<keyword evidence="3 6" id="KW-0597">Phosphoprotein</keyword>
<dbReference type="RefSeq" id="WP_346749796.1">
    <property type="nucleotide sequence ID" value="NZ_JAUJEA010000001.1"/>
</dbReference>
<dbReference type="PRINTS" id="PR00344">
    <property type="entry name" value="BCTRLSENSOR"/>
</dbReference>
<dbReference type="Pfam" id="PF02518">
    <property type="entry name" value="HATPase_c"/>
    <property type="match status" value="1"/>
</dbReference>
<feature type="transmembrane region" description="Helical" evidence="8">
    <location>
        <begin position="57"/>
        <end position="75"/>
    </location>
</feature>
<proteinExistence type="predicted"/>
<dbReference type="PROSITE" id="PS50109">
    <property type="entry name" value="HIS_KIN"/>
    <property type="match status" value="1"/>
</dbReference>
<dbReference type="Gene3D" id="3.40.50.2300">
    <property type="match status" value="1"/>
</dbReference>
<evidence type="ECO:0000313" key="12">
    <source>
        <dbReference type="Proteomes" id="UP001172082"/>
    </source>
</evidence>
<dbReference type="GO" id="GO:0005524">
    <property type="term" value="F:ATP binding"/>
    <property type="evidence" value="ECO:0007669"/>
    <property type="project" value="UniProtKB-KW"/>
</dbReference>
<evidence type="ECO:0000256" key="2">
    <source>
        <dbReference type="ARBA" id="ARBA00012438"/>
    </source>
</evidence>
<dbReference type="PANTHER" id="PTHR43047:SF72">
    <property type="entry name" value="OSMOSENSING HISTIDINE PROTEIN KINASE SLN1"/>
    <property type="match status" value="1"/>
</dbReference>
<evidence type="ECO:0000256" key="8">
    <source>
        <dbReference type="SAM" id="Phobius"/>
    </source>
</evidence>
<keyword evidence="12" id="KW-1185">Reference proteome</keyword>
<dbReference type="InterPro" id="IPR011006">
    <property type="entry name" value="CheY-like_superfamily"/>
</dbReference>
<dbReference type="SMART" id="SM00387">
    <property type="entry name" value="HATPase_c"/>
    <property type="match status" value="1"/>
</dbReference>
<keyword evidence="8" id="KW-0812">Transmembrane</keyword>
<dbReference type="InterPro" id="IPR003661">
    <property type="entry name" value="HisK_dim/P_dom"/>
</dbReference>
<keyword evidence="4" id="KW-0808">Transferase</keyword>
<feature type="coiled-coil region" evidence="7">
    <location>
        <begin position="79"/>
        <end position="173"/>
    </location>
</feature>
<feature type="transmembrane region" description="Helical" evidence="8">
    <location>
        <begin position="14"/>
        <end position="37"/>
    </location>
</feature>
<keyword evidence="7" id="KW-0175">Coiled coil</keyword>
<keyword evidence="8" id="KW-1133">Transmembrane helix</keyword>
<gene>
    <name evidence="11" type="ORF">QQ008_00280</name>
</gene>